<name>A0A3L9Z6H4_9FLAO</name>
<dbReference type="AlphaFoldDB" id="A0A3L9Z6H4"/>
<dbReference type="PROSITE" id="PS51257">
    <property type="entry name" value="PROKAR_LIPOPROTEIN"/>
    <property type="match status" value="1"/>
</dbReference>
<feature type="signal peptide" evidence="1">
    <location>
        <begin position="1"/>
        <end position="22"/>
    </location>
</feature>
<dbReference type="EMBL" id="REFC01000011">
    <property type="protein sequence ID" value="RMA65875.1"/>
    <property type="molecule type" value="Genomic_DNA"/>
</dbReference>
<proteinExistence type="predicted"/>
<accession>A0A3L9Z6H4</accession>
<evidence type="ECO:0000313" key="2">
    <source>
        <dbReference type="EMBL" id="RMA65875.1"/>
    </source>
</evidence>
<reference evidence="2 3" key="1">
    <citation type="submission" date="2018-10" db="EMBL/GenBank/DDBJ databases">
        <title>Genomic Encyclopedia of Archaeal and Bacterial Type Strains, Phase II (KMG-II): from individual species to whole genera.</title>
        <authorList>
            <person name="Goeker M."/>
        </authorList>
    </citation>
    <scope>NUCLEOTIDE SEQUENCE [LARGE SCALE GENOMIC DNA]</scope>
    <source>
        <strain evidence="2 3">DSM 23424</strain>
    </source>
</reference>
<organism evidence="2 3">
    <name type="scientific">Ulvibacter antarcticus</name>
    <dbReference type="NCBI Taxonomy" id="442714"/>
    <lineage>
        <taxon>Bacteria</taxon>
        <taxon>Pseudomonadati</taxon>
        <taxon>Bacteroidota</taxon>
        <taxon>Flavobacteriia</taxon>
        <taxon>Flavobacteriales</taxon>
        <taxon>Flavobacteriaceae</taxon>
        <taxon>Ulvibacter</taxon>
    </lineage>
</organism>
<dbReference type="OrthoDB" id="1447539at2"/>
<feature type="chain" id="PRO_5018133582" description="LPP20 lipoprotein" evidence="1">
    <location>
        <begin position="23"/>
        <end position="195"/>
    </location>
</feature>
<evidence type="ECO:0000313" key="3">
    <source>
        <dbReference type="Proteomes" id="UP000271339"/>
    </source>
</evidence>
<dbReference type="RefSeq" id="WP_121905904.1">
    <property type="nucleotide sequence ID" value="NZ_REFC01000011.1"/>
</dbReference>
<evidence type="ECO:0000256" key="1">
    <source>
        <dbReference type="SAM" id="SignalP"/>
    </source>
</evidence>
<evidence type="ECO:0008006" key="4">
    <source>
        <dbReference type="Google" id="ProtNLM"/>
    </source>
</evidence>
<comment type="caution">
    <text evidence="2">The sequence shown here is derived from an EMBL/GenBank/DDBJ whole genome shotgun (WGS) entry which is preliminary data.</text>
</comment>
<dbReference type="Proteomes" id="UP000271339">
    <property type="component" value="Unassembled WGS sequence"/>
</dbReference>
<sequence>MKLFYGYLILIVALVFSCGSPSEEVETTNQLEKSSSIYGDNTFVFPTLSVNAKTYITNWGAFEDFQKEAEGINGSTVEDLRVKSDRLLSRIDSLTKKVPDTLQNQPIVSRVMIAKTRGSLLRQEVFKPRIDSAKLQNDIFELNVATKNLILQINEKFQKDDIDFERKDDEKKEIEKQKRFLDSVYKSELQDKNSN</sequence>
<keyword evidence="1" id="KW-0732">Signal</keyword>
<protein>
    <recommendedName>
        <fullName evidence="4">LPP20 lipoprotein</fullName>
    </recommendedName>
</protein>
<keyword evidence="3" id="KW-1185">Reference proteome</keyword>
<gene>
    <name evidence="2" type="ORF">BXY75_0289</name>
</gene>